<reference evidence="3" key="1">
    <citation type="journal article" date="2019" name="Int. J. Syst. Evol. Microbiol.">
        <title>The Global Catalogue of Microorganisms (GCM) 10K type strain sequencing project: providing services to taxonomists for standard genome sequencing and annotation.</title>
        <authorList>
            <consortium name="The Broad Institute Genomics Platform"/>
            <consortium name="The Broad Institute Genome Sequencing Center for Infectious Disease"/>
            <person name="Wu L."/>
            <person name="Ma J."/>
        </authorList>
    </citation>
    <scope>NUCLEOTIDE SEQUENCE [LARGE SCALE GENOMIC DNA]</scope>
    <source>
        <strain evidence="3">CGMCC 4.7289</strain>
    </source>
</reference>
<dbReference type="RefSeq" id="WP_275978711.1">
    <property type="nucleotide sequence ID" value="NZ_JBHSAY010000009.1"/>
</dbReference>
<organism evidence="2 3">
    <name type="scientific">Hamadaea flava</name>
    <dbReference type="NCBI Taxonomy" id="1742688"/>
    <lineage>
        <taxon>Bacteria</taxon>
        <taxon>Bacillati</taxon>
        <taxon>Actinomycetota</taxon>
        <taxon>Actinomycetes</taxon>
        <taxon>Micromonosporales</taxon>
        <taxon>Micromonosporaceae</taxon>
        <taxon>Hamadaea</taxon>
    </lineage>
</organism>
<comment type="caution">
    <text evidence="2">The sequence shown here is derived from an EMBL/GenBank/DDBJ whole genome shotgun (WGS) entry which is preliminary data.</text>
</comment>
<sequence>MKVAAFLSGCEQADFLTIAERCDLAGPTLSKAIVALEELGYLQVEKGYVGRRPRTWVRLSPAGTTAFTAHLAAVRGLAESATEA</sequence>
<dbReference type="Pfam" id="PF13601">
    <property type="entry name" value="HTH_34"/>
    <property type="match status" value="1"/>
</dbReference>
<dbReference type="InterPro" id="IPR036388">
    <property type="entry name" value="WH-like_DNA-bd_sf"/>
</dbReference>
<keyword evidence="3" id="KW-1185">Reference proteome</keyword>
<dbReference type="PANTHER" id="PTHR37318">
    <property type="entry name" value="BSL7504 PROTEIN"/>
    <property type="match status" value="1"/>
</dbReference>
<dbReference type="Proteomes" id="UP001595816">
    <property type="component" value="Unassembled WGS sequence"/>
</dbReference>
<evidence type="ECO:0000313" key="3">
    <source>
        <dbReference type="Proteomes" id="UP001595816"/>
    </source>
</evidence>
<dbReference type="SUPFAM" id="SSF46785">
    <property type="entry name" value="Winged helix' DNA-binding domain"/>
    <property type="match status" value="1"/>
</dbReference>
<dbReference type="InterPro" id="IPR027395">
    <property type="entry name" value="WH_DNA-bd_dom"/>
</dbReference>
<dbReference type="EMBL" id="JBHSAY010000009">
    <property type="protein sequence ID" value="MFC4132318.1"/>
    <property type="molecule type" value="Genomic_DNA"/>
</dbReference>
<dbReference type="PANTHER" id="PTHR37318:SF1">
    <property type="entry name" value="BSL7504 PROTEIN"/>
    <property type="match status" value="1"/>
</dbReference>
<dbReference type="Gene3D" id="1.10.10.10">
    <property type="entry name" value="Winged helix-like DNA-binding domain superfamily/Winged helix DNA-binding domain"/>
    <property type="match status" value="1"/>
</dbReference>
<gene>
    <name evidence="2" type="ORF">ACFOZ4_17060</name>
</gene>
<evidence type="ECO:0000259" key="1">
    <source>
        <dbReference type="Pfam" id="PF13601"/>
    </source>
</evidence>
<feature type="domain" description="Winged helix DNA-binding" evidence="1">
    <location>
        <begin position="2"/>
        <end position="75"/>
    </location>
</feature>
<name>A0ABV8LPR0_9ACTN</name>
<dbReference type="InterPro" id="IPR036390">
    <property type="entry name" value="WH_DNA-bd_sf"/>
</dbReference>
<protein>
    <submittedName>
        <fullName evidence="2">Transcriptional regulator</fullName>
    </submittedName>
</protein>
<accession>A0ABV8LPR0</accession>
<evidence type="ECO:0000313" key="2">
    <source>
        <dbReference type="EMBL" id="MFC4132318.1"/>
    </source>
</evidence>
<proteinExistence type="predicted"/>